<reference evidence="1" key="1">
    <citation type="submission" date="2013-08" db="EMBL/GenBank/DDBJ databases">
        <authorList>
            <person name="Mendez C."/>
            <person name="Richter M."/>
            <person name="Ferrer M."/>
            <person name="Sanchez J."/>
        </authorList>
    </citation>
    <scope>NUCLEOTIDE SEQUENCE</scope>
</reference>
<organism evidence="1">
    <name type="scientific">mine drainage metagenome</name>
    <dbReference type="NCBI Taxonomy" id="410659"/>
    <lineage>
        <taxon>unclassified sequences</taxon>
        <taxon>metagenomes</taxon>
        <taxon>ecological metagenomes</taxon>
    </lineage>
</organism>
<evidence type="ECO:0000313" key="1">
    <source>
        <dbReference type="EMBL" id="EQD60548.1"/>
    </source>
</evidence>
<gene>
    <name evidence="1" type="ORF">B2A_03636</name>
</gene>
<accession>T1AW25</accession>
<protein>
    <submittedName>
        <fullName evidence="1">Uncharacterized protein</fullName>
    </submittedName>
</protein>
<dbReference type="AlphaFoldDB" id="T1AW25"/>
<reference evidence="1" key="2">
    <citation type="journal article" date="2014" name="ISME J.">
        <title>Microbial stratification in low pH oxic and suboxic macroscopic growths along an acid mine drainage.</title>
        <authorList>
            <person name="Mendez-Garcia C."/>
            <person name="Mesa V."/>
            <person name="Sprenger R.R."/>
            <person name="Richter M."/>
            <person name="Diez M.S."/>
            <person name="Solano J."/>
            <person name="Bargiela R."/>
            <person name="Golyshina O.V."/>
            <person name="Manteca A."/>
            <person name="Ramos J.L."/>
            <person name="Gallego J.R."/>
            <person name="Llorente I."/>
            <person name="Martins Dos Santos V.A."/>
            <person name="Jensen O.N."/>
            <person name="Pelaez A.I."/>
            <person name="Sanchez J."/>
            <person name="Ferrer M."/>
        </authorList>
    </citation>
    <scope>NUCLEOTIDE SEQUENCE</scope>
</reference>
<sequence>MSAELRSASTWDELFALKGFQREQIDPQTMQQGHVVGQYDMTPATDLRPCGITNCAQPHRKGFIIELPNRTLSNVGQVCGRKKLGARWDGMLRSYKDARHRESEIVAEKNARVEAEKLMMEALSFPAALVQVDEMLTAFDTLPPRYKAEIERRAQQGDGRVFLVREPTRQEIDRAKFHGQPVPHRTQTQVATIDSIKAVAPNSRADLIARQRIPRLVNELRKMCNDPAVKASSIRAQGHIIEGRDGICSKPSIDRA</sequence>
<comment type="caution">
    <text evidence="1">The sequence shown here is derived from an EMBL/GenBank/DDBJ whole genome shotgun (WGS) entry which is preliminary data.</text>
</comment>
<dbReference type="EMBL" id="AUZZ01002426">
    <property type="protein sequence ID" value="EQD60548.1"/>
    <property type="molecule type" value="Genomic_DNA"/>
</dbReference>
<proteinExistence type="predicted"/>
<name>T1AW25_9ZZZZ</name>
<feature type="non-terminal residue" evidence="1">
    <location>
        <position position="256"/>
    </location>
</feature>